<evidence type="ECO:0000256" key="1">
    <source>
        <dbReference type="ARBA" id="ARBA00022679"/>
    </source>
</evidence>
<dbReference type="Pfam" id="PF00132">
    <property type="entry name" value="Hexapep"/>
    <property type="match status" value="1"/>
</dbReference>
<dbReference type="InterPro" id="IPR001451">
    <property type="entry name" value="Hexapep"/>
</dbReference>
<dbReference type="PROSITE" id="PS00101">
    <property type="entry name" value="HEXAPEP_TRANSFERASES"/>
    <property type="match status" value="1"/>
</dbReference>
<gene>
    <name evidence="4" type="ORF">O2N63_03140</name>
</gene>
<evidence type="ECO:0000313" key="5">
    <source>
        <dbReference type="Proteomes" id="UP001528040"/>
    </source>
</evidence>
<name>A0ABT4VXT8_9RHOB</name>
<dbReference type="GO" id="GO:0016746">
    <property type="term" value="F:acyltransferase activity"/>
    <property type="evidence" value="ECO:0007669"/>
    <property type="project" value="UniProtKB-KW"/>
</dbReference>
<accession>A0ABT4VXT8</accession>
<reference evidence="4 5" key="1">
    <citation type="submission" date="2023-01" db="EMBL/GenBank/DDBJ databases">
        <authorList>
            <person name="Yoon J.-W."/>
        </authorList>
    </citation>
    <scope>NUCLEOTIDE SEQUENCE [LARGE SCALE GENOMIC DNA]</scope>
    <source>
        <strain evidence="4 5">KMU-50</strain>
    </source>
</reference>
<dbReference type="SUPFAM" id="SSF51161">
    <property type="entry name" value="Trimeric LpxA-like enzymes"/>
    <property type="match status" value="1"/>
</dbReference>
<organism evidence="4 5">
    <name type="scientific">Aliiroseovarius salicola</name>
    <dbReference type="NCBI Taxonomy" id="3009082"/>
    <lineage>
        <taxon>Bacteria</taxon>
        <taxon>Pseudomonadati</taxon>
        <taxon>Pseudomonadota</taxon>
        <taxon>Alphaproteobacteria</taxon>
        <taxon>Rhodobacterales</taxon>
        <taxon>Paracoccaceae</taxon>
        <taxon>Aliiroseovarius</taxon>
    </lineage>
</organism>
<dbReference type="InterPro" id="IPR011004">
    <property type="entry name" value="Trimer_LpxA-like_sf"/>
</dbReference>
<comment type="caution">
    <text evidence="4">The sequence shown here is derived from an EMBL/GenBank/DDBJ whole genome shotgun (WGS) entry which is preliminary data.</text>
</comment>
<dbReference type="Gene3D" id="2.160.10.10">
    <property type="entry name" value="Hexapeptide repeat proteins"/>
    <property type="match status" value="1"/>
</dbReference>
<dbReference type="InterPro" id="IPR051159">
    <property type="entry name" value="Hexapeptide_acetyltransf"/>
</dbReference>
<keyword evidence="3 4" id="KW-0012">Acyltransferase</keyword>
<keyword evidence="2" id="KW-0677">Repeat</keyword>
<dbReference type="Proteomes" id="UP001528040">
    <property type="component" value="Unassembled WGS sequence"/>
</dbReference>
<keyword evidence="1" id="KW-0808">Transferase</keyword>
<dbReference type="RefSeq" id="WP_271052672.1">
    <property type="nucleotide sequence ID" value="NZ_JAQIIO010000001.1"/>
</dbReference>
<keyword evidence="5" id="KW-1185">Reference proteome</keyword>
<evidence type="ECO:0000256" key="3">
    <source>
        <dbReference type="ARBA" id="ARBA00023315"/>
    </source>
</evidence>
<proteinExistence type="predicted"/>
<evidence type="ECO:0000256" key="2">
    <source>
        <dbReference type="ARBA" id="ARBA00022737"/>
    </source>
</evidence>
<sequence>MISNIIKFLTGREYTLSLKDLRYLVSKAGGSAIRGLLLYGIRRGRLVFLGRGVVLIAKSQIHLAPGAAIGHHSYLDASSHRGVKIAHGATLREFCWVQCRSGLGEMGEGLEIGERAYIGPHASIGVGGMVRIGAGTQIGAGLRLSAEQHSLGNDGSFTDGTTERVGITIGENVWIGNNVTILDGVVIGDKAVIGAGAVVTRSIAAGMVATGVPARETRTITPPRTDGGSS</sequence>
<protein>
    <submittedName>
        <fullName evidence="4">Acyltransferase</fullName>
    </submittedName>
</protein>
<dbReference type="EMBL" id="JAQIIO010000001">
    <property type="protein sequence ID" value="MDA5093073.1"/>
    <property type="molecule type" value="Genomic_DNA"/>
</dbReference>
<dbReference type="PANTHER" id="PTHR23416">
    <property type="entry name" value="SIALIC ACID SYNTHASE-RELATED"/>
    <property type="match status" value="1"/>
</dbReference>
<evidence type="ECO:0000313" key="4">
    <source>
        <dbReference type="EMBL" id="MDA5093073.1"/>
    </source>
</evidence>
<dbReference type="InterPro" id="IPR018357">
    <property type="entry name" value="Hexapep_transf_CS"/>
</dbReference>
<dbReference type="CDD" id="cd04647">
    <property type="entry name" value="LbH_MAT_like"/>
    <property type="match status" value="1"/>
</dbReference>